<gene>
    <name evidence="3" type="ORF">NCTC7807_04290</name>
</gene>
<sequence length="111" mass="11737">MTPQAGDDDSTPTPEELREQVEGAREELGMTVEALAAKADVKAQAQAKASDLKAQARSRAADALDRAPQPVREKTYQVTEAARGGKAGPLLGAGLAVLALYVVVARGRRRR</sequence>
<dbReference type="RefSeq" id="WP_100453626.1">
    <property type="nucleotide sequence ID" value="NZ_UHID01000007.1"/>
</dbReference>
<protein>
    <submittedName>
        <fullName evidence="3">Protein of uncharacterized function (DUF3618)</fullName>
    </submittedName>
</protein>
<evidence type="ECO:0000313" key="3">
    <source>
        <dbReference type="EMBL" id="SUP60225.1"/>
    </source>
</evidence>
<accession>A0A380P552</accession>
<dbReference type="EMBL" id="UHID01000007">
    <property type="protein sequence ID" value="SUP60225.1"/>
    <property type="molecule type" value="Genomic_DNA"/>
</dbReference>
<dbReference type="AlphaFoldDB" id="A0A380P552"/>
<proteinExistence type="predicted"/>
<feature type="region of interest" description="Disordered" evidence="1">
    <location>
        <begin position="1"/>
        <end position="20"/>
    </location>
</feature>
<dbReference type="Proteomes" id="UP000254150">
    <property type="component" value="Unassembled WGS sequence"/>
</dbReference>
<keyword evidence="2" id="KW-0812">Transmembrane</keyword>
<keyword evidence="2" id="KW-0472">Membrane</keyword>
<dbReference type="InterPro" id="IPR022062">
    <property type="entry name" value="DUF3618"/>
</dbReference>
<evidence type="ECO:0000256" key="1">
    <source>
        <dbReference type="SAM" id="MobiDB-lite"/>
    </source>
</evidence>
<evidence type="ECO:0000256" key="2">
    <source>
        <dbReference type="SAM" id="Phobius"/>
    </source>
</evidence>
<reference evidence="3 4" key="1">
    <citation type="submission" date="2018-06" db="EMBL/GenBank/DDBJ databases">
        <authorList>
            <consortium name="Pathogen Informatics"/>
            <person name="Doyle S."/>
        </authorList>
    </citation>
    <scope>NUCLEOTIDE SEQUENCE [LARGE SCALE GENOMIC DNA]</scope>
    <source>
        <strain evidence="3 4">NCTC7807</strain>
    </source>
</reference>
<organism evidence="3 4">
    <name type="scientific">Streptomyces griseus</name>
    <dbReference type="NCBI Taxonomy" id="1911"/>
    <lineage>
        <taxon>Bacteria</taxon>
        <taxon>Bacillati</taxon>
        <taxon>Actinomycetota</taxon>
        <taxon>Actinomycetes</taxon>
        <taxon>Kitasatosporales</taxon>
        <taxon>Streptomycetaceae</taxon>
        <taxon>Streptomyces</taxon>
    </lineage>
</organism>
<feature type="transmembrane region" description="Helical" evidence="2">
    <location>
        <begin position="87"/>
        <end position="105"/>
    </location>
</feature>
<keyword evidence="2" id="KW-1133">Transmembrane helix</keyword>
<feature type="compositionally biased region" description="Acidic residues" evidence="1">
    <location>
        <begin position="1"/>
        <end position="10"/>
    </location>
</feature>
<evidence type="ECO:0000313" key="4">
    <source>
        <dbReference type="Proteomes" id="UP000254150"/>
    </source>
</evidence>
<dbReference type="Pfam" id="PF12277">
    <property type="entry name" value="DUF3618"/>
    <property type="match status" value="1"/>
</dbReference>
<name>A0A380P552_STRGR</name>